<dbReference type="Gene3D" id="3.40.50.150">
    <property type="entry name" value="Vaccinia Virus protein VP39"/>
    <property type="match status" value="1"/>
</dbReference>
<dbReference type="SUPFAM" id="SSF53335">
    <property type="entry name" value="S-adenosyl-L-methionine-dependent methyltransferases"/>
    <property type="match status" value="1"/>
</dbReference>
<dbReference type="RefSeq" id="WP_251799969.1">
    <property type="nucleotide sequence ID" value="NZ_JAMQOL010000029.1"/>
</dbReference>
<dbReference type="GO" id="GO:0008168">
    <property type="term" value="F:methyltransferase activity"/>
    <property type="evidence" value="ECO:0007669"/>
    <property type="project" value="UniProtKB-KW"/>
</dbReference>
<reference evidence="3 4" key="1">
    <citation type="submission" date="2022-06" db="EMBL/GenBank/DDBJ databases">
        <title>Actinoplanes abujensis sp. nov., isolated from Nigerian arid soil.</title>
        <authorList>
            <person name="Ding P."/>
        </authorList>
    </citation>
    <scope>NUCLEOTIDE SEQUENCE [LARGE SCALE GENOMIC DNA]</scope>
    <source>
        <strain evidence="4">TRM88002</strain>
    </source>
</reference>
<dbReference type="Pfam" id="PF13649">
    <property type="entry name" value="Methyltransf_25"/>
    <property type="match status" value="1"/>
</dbReference>
<dbReference type="Proteomes" id="UP001523216">
    <property type="component" value="Unassembled WGS sequence"/>
</dbReference>
<keyword evidence="4" id="KW-1185">Reference proteome</keyword>
<comment type="caution">
    <text evidence="3">The sequence shown here is derived from an EMBL/GenBank/DDBJ whole genome shotgun (WGS) entry which is preliminary data.</text>
</comment>
<keyword evidence="1" id="KW-0808">Transferase</keyword>
<protein>
    <submittedName>
        <fullName evidence="3">Class I SAM-dependent methyltransferase</fullName>
    </submittedName>
</protein>
<dbReference type="InterPro" id="IPR029063">
    <property type="entry name" value="SAM-dependent_MTases_sf"/>
</dbReference>
<accession>A0ABT0Y3S7</accession>
<gene>
    <name evidence="3" type="ORF">LXN57_21530</name>
</gene>
<organism evidence="3 4">
    <name type="scientific">Paractinoplanes hotanensis</name>
    <dbReference type="NCBI Taxonomy" id="2906497"/>
    <lineage>
        <taxon>Bacteria</taxon>
        <taxon>Bacillati</taxon>
        <taxon>Actinomycetota</taxon>
        <taxon>Actinomycetes</taxon>
        <taxon>Micromonosporales</taxon>
        <taxon>Micromonosporaceae</taxon>
        <taxon>Paractinoplanes</taxon>
    </lineage>
</organism>
<name>A0ABT0Y3S7_9ACTN</name>
<proteinExistence type="predicted"/>
<evidence type="ECO:0000313" key="4">
    <source>
        <dbReference type="Proteomes" id="UP001523216"/>
    </source>
</evidence>
<keyword evidence="3" id="KW-0489">Methyltransferase</keyword>
<dbReference type="GO" id="GO:0032259">
    <property type="term" value="P:methylation"/>
    <property type="evidence" value="ECO:0007669"/>
    <property type="project" value="UniProtKB-KW"/>
</dbReference>
<sequence>MSDEQAWDARYHENTHIWSGKPNVVLVREVGDLPPGTALDLGCGEGGDAIWLAKRGWRVTAVDISGVALARAQEHADDAGVSVEWRKHDLLNDFPDGTYDLVSAQFLHFWGAFDRESILRRAAAAVAPGGILLIEGHMDTGPVRRPEHQNAPDLPGPDQVIERLELDEGWDVLLSEVHPREHIIDGVAHERSDNTVKLRRRAREKL</sequence>
<dbReference type="InterPro" id="IPR041698">
    <property type="entry name" value="Methyltransf_25"/>
</dbReference>
<evidence type="ECO:0000259" key="2">
    <source>
        <dbReference type="Pfam" id="PF13649"/>
    </source>
</evidence>
<feature type="domain" description="Methyltransferase" evidence="2">
    <location>
        <begin position="39"/>
        <end position="130"/>
    </location>
</feature>
<dbReference type="EMBL" id="JAMQOL010000029">
    <property type="protein sequence ID" value="MCM4080163.1"/>
    <property type="molecule type" value="Genomic_DNA"/>
</dbReference>
<evidence type="ECO:0000313" key="3">
    <source>
        <dbReference type="EMBL" id="MCM4080163.1"/>
    </source>
</evidence>
<dbReference type="CDD" id="cd02440">
    <property type="entry name" value="AdoMet_MTases"/>
    <property type="match status" value="1"/>
</dbReference>
<evidence type="ECO:0000256" key="1">
    <source>
        <dbReference type="ARBA" id="ARBA00022679"/>
    </source>
</evidence>
<dbReference type="PANTHER" id="PTHR43861:SF3">
    <property type="entry name" value="PUTATIVE (AFU_ORTHOLOGUE AFUA_2G14390)-RELATED"/>
    <property type="match status" value="1"/>
</dbReference>
<dbReference type="PANTHER" id="PTHR43861">
    <property type="entry name" value="TRANS-ACONITATE 2-METHYLTRANSFERASE-RELATED"/>
    <property type="match status" value="1"/>
</dbReference>